<feature type="non-terminal residue" evidence="1">
    <location>
        <position position="152"/>
    </location>
</feature>
<evidence type="ECO:0000313" key="1">
    <source>
        <dbReference type="EMBL" id="KZS10348.1"/>
    </source>
</evidence>
<comment type="caution">
    <text evidence="1">The sequence shown here is derived from an EMBL/GenBank/DDBJ whole genome shotgun (WGS) entry which is preliminary data.</text>
</comment>
<protein>
    <submittedName>
        <fullName evidence="1">Uncharacterized protein</fullName>
    </submittedName>
</protein>
<sequence length="152" mass="17563">DVKMIALRSKKDDIRIADVKRIASGSQIGFLKKSERYPEISFMISSGSLTQVRSLKDCLKTSSGRPHSGLLDILWMSLRQPGAVWVTSETIWYGPTNVEMLRSFFEKNVEDTIRRIWRKVMSNELIQTYTWTKTQQWEREGPSSEGSRLLYA</sequence>
<name>A0A164TCF1_9CRUS</name>
<accession>A0A164TCF1</accession>
<feature type="non-terminal residue" evidence="1">
    <location>
        <position position="1"/>
    </location>
</feature>
<evidence type="ECO:0000313" key="2">
    <source>
        <dbReference type="Proteomes" id="UP000076858"/>
    </source>
</evidence>
<organism evidence="1 2">
    <name type="scientific">Daphnia magna</name>
    <dbReference type="NCBI Taxonomy" id="35525"/>
    <lineage>
        <taxon>Eukaryota</taxon>
        <taxon>Metazoa</taxon>
        <taxon>Ecdysozoa</taxon>
        <taxon>Arthropoda</taxon>
        <taxon>Crustacea</taxon>
        <taxon>Branchiopoda</taxon>
        <taxon>Diplostraca</taxon>
        <taxon>Cladocera</taxon>
        <taxon>Anomopoda</taxon>
        <taxon>Daphniidae</taxon>
        <taxon>Daphnia</taxon>
    </lineage>
</organism>
<proteinExistence type="predicted"/>
<keyword evidence="2" id="KW-1185">Reference proteome</keyword>
<dbReference type="Proteomes" id="UP000076858">
    <property type="component" value="Unassembled WGS sequence"/>
</dbReference>
<gene>
    <name evidence="1" type="ORF">APZ42_025208</name>
</gene>
<dbReference type="AlphaFoldDB" id="A0A164TCF1"/>
<dbReference type="EMBL" id="LRGB01001836">
    <property type="protein sequence ID" value="KZS10348.1"/>
    <property type="molecule type" value="Genomic_DNA"/>
</dbReference>
<reference evidence="1 2" key="1">
    <citation type="submission" date="2016-03" db="EMBL/GenBank/DDBJ databases">
        <title>EvidentialGene: Evidence-directed Construction of Genes on Genomes.</title>
        <authorList>
            <person name="Gilbert D.G."/>
            <person name="Choi J.-H."/>
            <person name="Mockaitis K."/>
            <person name="Colbourne J."/>
            <person name="Pfrender M."/>
        </authorList>
    </citation>
    <scope>NUCLEOTIDE SEQUENCE [LARGE SCALE GENOMIC DNA]</scope>
    <source>
        <strain evidence="1 2">Xinb3</strain>
        <tissue evidence="1">Complete organism</tissue>
    </source>
</reference>